<evidence type="ECO:0000256" key="8">
    <source>
        <dbReference type="ARBA" id="ARBA00023028"/>
    </source>
</evidence>
<dbReference type="PANTHER" id="PTHR24131:SF10">
    <property type="entry name" value="ANKYRIN-REPEAT, SH3-DOMAIN, AND PROLINE-RICH-REGION CONTAINING PROTEIN, ISOFORM B"/>
    <property type="match status" value="1"/>
</dbReference>
<evidence type="ECO:0000256" key="10">
    <source>
        <dbReference type="ARBA" id="ARBA00023242"/>
    </source>
</evidence>
<keyword evidence="8" id="KW-0800">Toxin</keyword>
<feature type="repeat" description="ANK" evidence="12">
    <location>
        <begin position="180"/>
        <end position="212"/>
    </location>
</feature>
<dbReference type="InterPro" id="IPR036028">
    <property type="entry name" value="SH3-like_dom_sf"/>
</dbReference>
<keyword evidence="8" id="KW-0528">Neurotoxin</keyword>
<evidence type="ECO:0000256" key="4">
    <source>
        <dbReference type="ARBA" id="ARBA00022483"/>
    </source>
</evidence>
<keyword evidence="7" id="KW-0677">Repeat</keyword>
<dbReference type="GO" id="GO:0005634">
    <property type="term" value="C:nucleus"/>
    <property type="evidence" value="ECO:0007669"/>
    <property type="project" value="UniProtKB-SubCell"/>
</dbReference>
<evidence type="ECO:0000256" key="11">
    <source>
        <dbReference type="ARBA" id="ARBA00023298"/>
    </source>
</evidence>
<dbReference type="GO" id="GO:0006887">
    <property type="term" value="P:exocytosis"/>
    <property type="evidence" value="ECO:0007669"/>
    <property type="project" value="UniProtKB-KW"/>
</dbReference>
<feature type="compositionally biased region" description="Low complexity" evidence="15">
    <location>
        <begin position="330"/>
        <end position="346"/>
    </location>
</feature>
<evidence type="ECO:0000256" key="14">
    <source>
        <dbReference type="SAM" id="Coils"/>
    </source>
</evidence>
<evidence type="ECO:0000256" key="12">
    <source>
        <dbReference type="PROSITE-ProRule" id="PRU00023"/>
    </source>
</evidence>
<dbReference type="SMART" id="SM00248">
    <property type="entry name" value="ANK"/>
    <property type="match status" value="2"/>
</dbReference>
<keyword evidence="5" id="KW-1052">Target cell membrane</keyword>
<dbReference type="GO" id="GO:0044231">
    <property type="term" value="C:host cell presynaptic membrane"/>
    <property type="evidence" value="ECO:0007669"/>
    <property type="project" value="UniProtKB-KW"/>
</dbReference>
<evidence type="ECO:0000313" key="17">
    <source>
        <dbReference type="EMBL" id="MDE50392.1"/>
    </source>
</evidence>
<gene>
    <name evidence="17" type="primary">TP53BP2</name>
    <name evidence="17" type="ORF">g.8009</name>
</gene>
<dbReference type="EMBL" id="GGYP01005621">
    <property type="protein sequence ID" value="MDE50392.1"/>
    <property type="molecule type" value="Transcribed_RNA"/>
</dbReference>
<feature type="coiled-coil region" evidence="14">
    <location>
        <begin position="7"/>
        <end position="86"/>
    </location>
</feature>
<keyword evidence="8" id="KW-0638">Presynaptic neurotoxin</keyword>
<dbReference type="PRINTS" id="PR00452">
    <property type="entry name" value="SH3DOMAIN"/>
</dbReference>
<sequence>MNNNINMNTQRQKLNQLIEQISSQEAQLNRLKALRESAKKQTAINAELSNQLSNVNKTINEKDGELRQALNRVDNLNRRLTRRTSKEVKKRLVAKDSGPENRNFITNGRRVSFDPLALLLDAALEGELDLVIQTSKQVADLNASHDECVTALHNAAVAGHYEVAKYLIEAGCDINVQDSDGWTPLHCAASCNNLPLVKLLIENGALIYATTTSDQLTPAMKCEQSEEGFKDCYNYLISVQNNLGVINNGKVFALYDYEAQEEDELSFTINEELTVIRRDDSDEQEWWWAQKRVCPSSDTVVELKEGYIPRNLVGLHPRCEAYLRHKNRNQKLQQTQQQHQQNNTTKPTINYQ</sequence>
<dbReference type="SUPFAM" id="SSF48403">
    <property type="entry name" value="Ankyrin repeat"/>
    <property type="match status" value="1"/>
</dbReference>
<keyword evidence="3 13" id="KW-0728">SH3 domain</keyword>
<dbReference type="InterPro" id="IPR001452">
    <property type="entry name" value="SH3_domain"/>
</dbReference>
<evidence type="ECO:0000256" key="7">
    <source>
        <dbReference type="ARBA" id="ARBA00022737"/>
    </source>
</evidence>
<dbReference type="PROSITE" id="PS50297">
    <property type="entry name" value="ANK_REP_REGION"/>
    <property type="match status" value="2"/>
</dbReference>
<evidence type="ECO:0000256" key="15">
    <source>
        <dbReference type="SAM" id="MobiDB-lite"/>
    </source>
</evidence>
<dbReference type="PROSITE" id="PS50002">
    <property type="entry name" value="SH3"/>
    <property type="match status" value="1"/>
</dbReference>
<keyword evidence="9 12" id="KW-0040">ANK repeat</keyword>
<accession>A0A6G1SKA7</accession>
<reference evidence="17" key="1">
    <citation type="submission" date="2018-10" db="EMBL/GenBank/DDBJ databases">
        <title>Transcriptome assembly of Aceria tosichella (Wheat curl mite) Type 2.</title>
        <authorList>
            <person name="Scully E.D."/>
            <person name="Geib S.M."/>
            <person name="Palmer N.A."/>
            <person name="Gupta A.K."/>
            <person name="Sarath G."/>
            <person name="Tatineni S."/>
        </authorList>
    </citation>
    <scope>NUCLEOTIDE SEQUENCE</scope>
    <source>
        <strain evidence="17">LincolnNE</strain>
    </source>
</reference>
<dbReference type="GO" id="GO:0002039">
    <property type="term" value="F:p53 binding"/>
    <property type="evidence" value="ECO:0007669"/>
    <property type="project" value="InterPro"/>
</dbReference>
<evidence type="ECO:0000256" key="1">
    <source>
        <dbReference type="ARBA" id="ARBA00004123"/>
    </source>
</evidence>
<keyword evidence="11" id="KW-1053">Target membrane</keyword>
<evidence type="ECO:0000256" key="3">
    <source>
        <dbReference type="ARBA" id="ARBA00022443"/>
    </source>
</evidence>
<dbReference type="GO" id="GO:0006915">
    <property type="term" value="P:apoptotic process"/>
    <property type="evidence" value="ECO:0007669"/>
    <property type="project" value="UniProtKB-KW"/>
</dbReference>
<dbReference type="GO" id="GO:0042981">
    <property type="term" value="P:regulation of apoptotic process"/>
    <property type="evidence" value="ECO:0007669"/>
    <property type="project" value="InterPro"/>
</dbReference>
<evidence type="ECO:0000256" key="5">
    <source>
        <dbReference type="ARBA" id="ARBA00022537"/>
    </source>
</evidence>
<dbReference type="Pfam" id="PF12796">
    <property type="entry name" value="Ank_2"/>
    <property type="match status" value="1"/>
</dbReference>
<dbReference type="GO" id="GO:0044218">
    <property type="term" value="C:other organism cell membrane"/>
    <property type="evidence" value="ECO:0007669"/>
    <property type="project" value="UniProtKB-KW"/>
</dbReference>
<evidence type="ECO:0000256" key="13">
    <source>
        <dbReference type="PROSITE-ProRule" id="PRU00192"/>
    </source>
</evidence>
<organism evidence="17">
    <name type="scientific">Aceria tosichella</name>
    <name type="common">wheat curl mite</name>
    <dbReference type="NCBI Taxonomy" id="561515"/>
    <lineage>
        <taxon>Eukaryota</taxon>
        <taxon>Metazoa</taxon>
        <taxon>Ecdysozoa</taxon>
        <taxon>Arthropoda</taxon>
        <taxon>Chelicerata</taxon>
        <taxon>Arachnida</taxon>
        <taxon>Acari</taxon>
        <taxon>Acariformes</taxon>
        <taxon>Trombidiformes</taxon>
        <taxon>Prostigmata</taxon>
        <taxon>Eupodina</taxon>
        <taxon>Eriophyoidea</taxon>
        <taxon>Eriophyidae</taxon>
        <taxon>Eriophyinae</taxon>
        <taxon>Aceriini</taxon>
        <taxon>Aceria</taxon>
    </lineage>
</organism>
<dbReference type="Gene3D" id="1.25.40.20">
    <property type="entry name" value="Ankyrin repeat-containing domain"/>
    <property type="match status" value="1"/>
</dbReference>
<protein>
    <submittedName>
        <fullName evidence="17">Apoptosis-stimulating of p53 protein 2</fullName>
    </submittedName>
</protein>
<dbReference type="InterPro" id="IPR047163">
    <property type="entry name" value="ASPP1/2"/>
</dbReference>
<dbReference type="SMART" id="SM00326">
    <property type="entry name" value="SH3"/>
    <property type="match status" value="1"/>
</dbReference>
<keyword evidence="4" id="KW-0268">Exocytosis</keyword>
<feature type="domain" description="SH3" evidence="16">
    <location>
        <begin position="246"/>
        <end position="318"/>
    </location>
</feature>
<name>A0A6G1SKA7_9ACAR</name>
<comment type="subcellular location">
    <subcellularLocation>
        <location evidence="1">Nucleus</location>
    </subcellularLocation>
    <subcellularLocation>
        <location evidence="2">Target cell membrane</location>
    </subcellularLocation>
</comment>
<evidence type="ECO:0000256" key="6">
    <source>
        <dbReference type="ARBA" id="ARBA00022703"/>
    </source>
</evidence>
<evidence type="ECO:0000256" key="9">
    <source>
        <dbReference type="ARBA" id="ARBA00023043"/>
    </source>
</evidence>
<keyword evidence="14" id="KW-0175">Coiled coil</keyword>
<dbReference type="SUPFAM" id="SSF50044">
    <property type="entry name" value="SH3-domain"/>
    <property type="match status" value="1"/>
</dbReference>
<dbReference type="InterPro" id="IPR036770">
    <property type="entry name" value="Ankyrin_rpt-contain_sf"/>
</dbReference>
<dbReference type="AlphaFoldDB" id="A0A6G1SKA7"/>
<keyword evidence="11" id="KW-0472">Membrane</keyword>
<dbReference type="Pfam" id="PF00018">
    <property type="entry name" value="SH3_1"/>
    <property type="match status" value="1"/>
</dbReference>
<evidence type="ECO:0000256" key="2">
    <source>
        <dbReference type="ARBA" id="ARBA00004175"/>
    </source>
</evidence>
<feature type="repeat" description="ANK" evidence="12">
    <location>
        <begin position="147"/>
        <end position="179"/>
    </location>
</feature>
<dbReference type="FunFam" id="1.25.40.20:FF:000008">
    <property type="entry name" value="Apoptosis-stimulating of p53 protein 2 isoform 1"/>
    <property type="match status" value="1"/>
</dbReference>
<dbReference type="InterPro" id="IPR002110">
    <property type="entry name" value="Ankyrin_rpt"/>
</dbReference>
<dbReference type="PROSITE" id="PS50088">
    <property type="entry name" value="ANK_REPEAT"/>
    <property type="match status" value="2"/>
</dbReference>
<keyword evidence="6" id="KW-0053">Apoptosis</keyword>
<feature type="region of interest" description="Disordered" evidence="15">
    <location>
        <begin position="330"/>
        <end position="352"/>
    </location>
</feature>
<keyword evidence="10" id="KW-0539">Nucleus</keyword>
<proteinExistence type="predicted"/>
<dbReference type="PANTHER" id="PTHR24131">
    <property type="entry name" value="APOPTOSIS-STIMULATING OF P53 PROTEIN"/>
    <property type="match status" value="1"/>
</dbReference>
<evidence type="ECO:0000259" key="16">
    <source>
        <dbReference type="PROSITE" id="PS50002"/>
    </source>
</evidence>